<comment type="caution">
    <text evidence="1">The sequence shown here is derived from an EMBL/GenBank/DDBJ whole genome shotgun (WGS) entry which is preliminary data.</text>
</comment>
<reference evidence="1 2" key="1">
    <citation type="submission" date="2020-12" db="EMBL/GenBank/DDBJ databases">
        <title>Draft genome sequence of furan degrading bacterial strain FUR100.</title>
        <authorList>
            <person name="Woiski C."/>
        </authorList>
    </citation>
    <scope>NUCLEOTIDE SEQUENCE [LARGE SCALE GENOMIC DNA]</scope>
    <source>
        <strain evidence="1 2">FUR100</strain>
    </source>
</reference>
<evidence type="ECO:0000313" key="1">
    <source>
        <dbReference type="EMBL" id="MBH5141427.1"/>
    </source>
</evidence>
<dbReference type="AlphaFoldDB" id="A0A8I0ZRY3"/>
<evidence type="ECO:0000313" key="2">
    <source>
        <dbReference type="Proteomes" id="UP000627573"/>
    </source>
</evidence>
<keyword evidence="2" id="KW-1185">Reference proteome</keyword>
<dbReference type="RefSeq" id="WP_197940464.1">
    <property type="nucleotide sequence ID" value="NZ_JAECSB010000014.1"/>
</dbReference>
<organism evidence="1 2">
    <name type="scientific">Rhodococcus erythropolis</name>
    <name type="common">Arthrobacter picolinophilus</name>
    <dbReference type="NCBI Taxonomy" id="1833"/>
    <lineage>
        <taxon>Bacteria</taxon>
        <taxon>Bacillati</taxon>
        <taxon>Actinomycetota</taxon>
        <taxon>Actinomycetes</taxon>
        <taxon>Mycobacteriales</taxon>
        <taxon>Nocardiaceae</taxon>
        <taxon>Rhodococcus</taxon>
        <taxon>Rhodococcus erythropolis group</taxon>
    </lineage>
</organism>
<proteinExistence type="predicted"/>
<name>A0A8I0ZRY3_RHOER</name>
<protein>
    <submittedName>
        <fullName evidence="1">Uncharacterized protein</fullName>
    </submittedName>
</protein>
<dbReference type="Proteomes" id="UP000627573">
    <property type="component" value="Unassembled WGS sequence"/>
</dbReference>
<sequence length="143" mass="15394">MPPSPIMGTAAFHNELGNHQVVGESTWEHLGPILAEQQMLDATEWSAEALDTAADQRQVLRLCAADGAVGYWSHGLIGPRPSIPLPGIDDALHALVNVDPWTIASWLSTEQIELNGRTPRVALFSGDVALVVRLARQTAARLS</sequence>
<accession>A0A8I0ZRY3</accession>
<dbReference type="EMBL" id="JAECSB010000014">
    <property type="protein sequence ID" value="MBH5141427.1"/>
    <property type="molecule type" value="Genomic_DNA"/>
</dbReference>
<gene>
    <name evidence="1" type="ORF">I3517_02200</name>
</gene>